<keyword evidence="3" id="KW-1185">Reference proteome</keyword>
<dbReference type="Pfam" id="PF14214">
    <property type="entry name" value="Helitron_like_N"/>
    <property type="match status" value="1"/>
</dbReference>
<evidence type="ECO:0000313" key="3">
    <source>
        <dbReference type="Proteomes" id="UP000499080"/>
    </source>
</evidence>
<name>A0A4Y2L4P7_ARAVE</name>
<dbReference type="EMBL" id="BGPR01005329">
    <property type="protein sequence ID" value="GBN09190.1"/>
    <property type="molecule type" value="Genomic_DNA"/>
</dbReference>
<gene>
    <name evidence="2" type="ORF">AVEN_184276_1</name>
</gene>
<dbReference type="AlphaFoldDB" id="A0A4Y2L4P7"/>
<organism evidence="2 3">
    <name type="scientific">Araneus ventricosus</name>
    <name type="common">Orbweaver spider</name>
    <name type="synonym">Epeira ventricosa</name>
    <dbReference type="NCBI Taxonomy" id="182803"/>
    <lineage>
        <taxon>Eukaryota</taxon>
        <taxon>Metazoa</taxon>
        <taxon>Ecdysozoa</taxon>
        <taxon>Arthropoda</taxon>
        <taxon>Chelicerata</taxon>
        <taxon>Arachnida</taxon>
        <taxon>Araneae</taxon>
        <taxon>Araneomorphae</taxon>
        <taxon>Entelegynae</taxon>
        <taxon>Araneoidea</taxon>
        <taxon>Araneidae</taxon>
        <taxon>Araneus</taxon>
    </lineage>
</organism>
<protein>
    <recommendedName>
        <fullName evidence="1">Helitron helicase-like domain-containing protein</fullName>
    </recommendedName>
</protein>
<evidence type="ECO:0000313" key="2">
    <source>
        <dbReference type="EMBL" id="GBN09190.1"/>
    </source>
</evidence>
<dbReference type="Proteomes" id="UP000499080">
    <property type="component" value="Unassembled WGS sequence"/>
</dbReference>
<comment type="caution">
    <text evidence="2">The sequence shown here is derived from an EMBL/GenBank/DDBJ whole genome shotgun (WGS) entry which is preliminary data.</text>
</comment>
<dbReference type="InterPro" id="IPR025476">
    <property type="entry name" value="Helitron_helicase-like"/>
</dbReference>
<sequence>MVQSTKDRLPNCRKLLHQYIVVMYAKIKAERLLFIRLNQKKLSVDEYIQLKDGIPNDSHSDNHGKLIIFYLMVTGCPRNMHEYVFVDTNEELEEELYCEKRKFAIEAGHQVKQCRNKINCFKCQRREYIVMCPGTKSSSCLVPANRSSCCCVSDYVQPQGTSTLWYSDFDCKSHRIWDIERHRTVRKMIRHCIRCKRFNAKYAEVNLTPHPEDRIKDAAIYEVTGIDLDVQSS</sequence>
<dbReference type="OrthoDB" id="6436573at2759"/>
<reference evidence="2 3" key="1">
    <citation type="journal article" date="2019" name="Sci. Rep.">
        <title>Orb-weaving spider Araneus ventricosus genome elucidates the spidroin gene catalogue.</title>
        <authorList>
            <person name="Kono N."/>
            <person name="Nakamura H."/>
            <person name="Ohtoshi R."/>
            <person name="Moran D.A.P."/>
            <person name="Shinohara A."/>
            <person name="Yoshida Y."/>
            <person name="Fujiwara M."/>
            <person name="Mori M."/>
            <person name="Tomita M."/>
            <person name="Arakawa K."/>
        </authorList>
    </citation>
    <scope>NUCLEOTIDE SEQUENCE [LARGE SCALE GENOMIC DNA]</scope>
</reference>
<evidence type="ECO:0000259" key="1">
    <source>
        <dbReference type="Pfam" id="PF14214"/>
    </source>
</evidence>
<accession>A0A4Y2L4P7</accession>
<proteinExistence type="predicted"/>
<feature type="domain" description="Helitron helicase-like" evidence="1">
    <location>
        <begin position="10"/>
        <end position="82"/>
    </location>
</feature>